<dbReference type="Proteomes" id="UP000199409">
    <property type="component" value="Unassembled WGS sequence"/>
</dbReference>
<dbReference type="Pfam" id="PF21305">
    <property type="entry name" value="type_II_gspD_N0"/>
    <property type="match status" value="1"/>
</dbReference>
<evidence type="ECO:0000256" key="11">
    <source>
        <dbReference type="SAM" id="MobiDB-lite"/>
    </source>
</evidence>
<keyword evidence="16" id="KW-1185">Reference proteome</keyword>
<evidence type="ECO:0000256" key="4">
    <source>
        <dbReference type="ARBA" id="ARBA00022452"/>
    </source>
</evidence>
<evidence type="ECO:0000256" key="8">
    <source>
        <dbReference type="ARBA" id="ARBA00023136"/>
    </source>
</evidence>
<dbReference type="Pfam" id="PF00263">
    <property type="entry name" value="Secretin"/>
    <property type="match status" value="1"/>
</dbReference>
<evidence type="ECO:0000256" key="5">
    <source>
        <dbReference type="ARBA" id="ARBA00022692"/>
    </source>
</evidence>
<evidence type="ECO:0000256" key="1">
    <source>
        <dbReference type="ARBA" id="ARBA00004442"/>
    </source>
</evidence>
<evidence type="ECO:0000256" key="2">
    <source>
        <dbReference type="ARBA" id="ARBA00006980"/>
    </source>
</evidence>
<keyword evidence="7" id="KW-0653">Protein transport</keyword>
<keyword evidence="4" id="KW-1134">Transmembrane beta strand</keyword>
<proteinExistence type="inferred from homology"/>
<protein>
    <submittedName>
        <fullName evidence="15">General secretion pathway protein D</fullName>
    </submittedName>
</protein>
<feature type="domain" description="NolW-like" evidence="13">
    <location>
        <begin position="200"/>
        <end position="275"/>
    </location>
</feature>
<reference evidence="15 16" key="1">
    <citation type="submission" date="2016-10" db="EMBL/GenBank/DDBJ databases">
        <authorList>
            <person name="de Groot N.N."/>
        </authorList>
    </citation>
    <scope>NUCLEOTIDE SEQUENCE [LARGE SCALE GENOMIC DNA]</scope>
    <source>
        <strain evidence="15 16">DSM 7343</strain>
    </source>
</reference>
<keyword evidence="8" id="KW-0472">Membrane</keyword>
<feature type="domain" description="NolW-like" evidence="13">
    <location>
        <begin position="285"/>
        <end position="366"/>
    </location>
</feature>
<dbReference type="RefSeq" id="WP_175498397.1">
    <property type="nucleotide sequence ID" value="NZ_FNQN01000008.1"/>
</dbReference>
<feature type="domain" description="GspD-like N0" evidence="14">
    <location>
        <begin position="37"/>
        <end position="106"/>
    </location>
</feature>
<accession>A0A1H4CR83</accession>
<evidence type="ECO:0000259" key="12">
    <source>
        <dbReference type="Pfam" id="PF00263"/>
    </source>
</evidence>
<dbReference type="PRINTS" id="PR00811">
    <property type="entry name" value="BCTERIALGSPD"/>
</dbReference>
<dbReference type="PANTHER" id="PTHR30332">
    <property type="entry name" value="PROBABLE GENERAL SECRETION PATHWAY PROTEIN D"/>
    <property type="match status" value="1"/>
</dbReference>
<dbReference type="InterPro" id="IPR050810">
    <property type="entry name" value="Bact_Secretion_Sys_Channel"/>
</dbReference>
<dbReference type="InterPro" id="IPR005644">
    <property type="entry name" value="NolW-like"/>
</dbReference>
<evidence type="ECO:0000259" key="13">
    <source>
        <dbReference type="Pfam" id="PF03958"/>
    </source>
</evidence>
<feature type="domain" description="NolW-like" evidence="13">
    <location>
        <begin position="133"/>
        <end position="193"/>
    </location>
</feature>
<keyword evidence="9" id="KW-0998">Cell outer membrane</keyword>
<evidence type="ECO:0000256" key="6">
    <source>
        <dbReference type="ARBA" id="ARBA00022729"/>
    </source>
</evidence>
<keyword evidence="5" id="KW-0812">Transmembrane</keyword>
<dbReference type="InterPro" id="IPR004846">
    <property type="entry name" value="T2SS/T3SS_dom"/>
</dbReference>
<dbReference type="EMBL" id="FNQN01000008">
    <property type="protein sequence ID" value="SEA62893.1"/>
    <property type="molecule type" value="Genomic_DNA"/>
</dbReference>
<evidence type="ECO:0000313" key="15">
    <source>
        <dbReference type="EMBL" id="SEA62893.1"/>
    </source>
</evidence>
<dbReference type="GO" id="GO:0009279">
    <property type="term" value="C:cell outer membrane"/>
    <property type="evidence" value="ECO:0007669"/>
    <property type="project" value="UniProtKB-SubCell"/>
</dbReference>
<dbReference type="InterPro" id="IPR049371">
    <property type="entry name" value="GspD-like_N0"/>
</dbReference>
<dbReference type="NCBIfam" id="TIGR02517">
    <property type="entry name" value="type_II_gspD"/>
    <property type="match status" value="1"/>
</dbReference>
<dbReference type="GO" id="GO:0015627">
    <property type="term" value="C:type II protein secretion system complex"/>
    <property type="evidence" value="ECO:0007669"/>
    <property type="project" value="InterPro"/>
</dbReference>
<dbReference type="InterPro" id="IPR013356">
    <property type="entry name" value="T2SS_GspD"/>
</dbReference>
<keyword evidence="6" id="KW-0732">Signal</keyword>
<evidence type="ECO:0000313" key="16">
    <source>
        <dbReference type="Proteomes" id="UP000199409"/>
    </source>
</evidence>
<name>A0A1H4CR83_9BACT</name>
<dbReference type="InterPro" id="IPR038591">
    <property type="entry name" value="NolW-like_sf"/>
</dbReference>
<feature type="region of interest" description="Disordered" evidence="11">
    <location>
        <begin position="649"/>
        <end position="670"/>
    </location>
</feature>
<evidence type="ECO:0000256" key="10">
    <source>
        <dbReference type="RuleBase" id="RU004004"/>
    </source>
</evidence>
<evidence type="ECO:0000256" key="9">
    <source>
        <dbReference type="ARBA" id="ARBA00023237"/>
    </source>
</evidence>
<comment type="subcellular location">
    <subcellularLocation>
        <location evidence="1 10">Cell outer membrane</location>
    </subcellularLocation>
</comment>
<organism evidence="15 16">
    <name type="scientific">Desulfuromusa kysingii</name>
    <dbReference type="NCBI Taxonomy" id="37625"/>
    <lineage>
        <taxon>Bacteria</taxon>
        <taxon>Pseudomonadati</taxon>
        <taxon>Thermodesulfobacteriota</taxon>
        <taxon>Desulfuromonadia</taxon>
        <taxon>Desulfuromonadales</taxon>
        <taxon>Geopsychrobacteraceae</taxon>
        <taxon>Desulfuromusa</taxon>
    </lineage>
</organism>
<comment type="similarity">
    <text evidence="2">Belongs to the bacterial secretin family. GSP D subfamily.</text>
</comment>
<dbReference type="PANTHER" id="PTHR30332:SF24">
    <property type="entry name" value="SECRETIN GSPD-RELATED"/>
    <property type="match status" value="1"/>
</dbReference>
<sequence length="670" mass="72536">MRIHNILILLAALTCLFVTPVLIDTHAATPPDDRISLDIKDIEITELIKTISELTGKNFLFDESVKGKVTIVTPEVMTLDEIYQLFLTVLNVKGYTLIPSGKVNKIVSVKNARQENLPLRYSSAGSNSEQFITRLVRLDYLDVDTVANSVLAPLMPATGNIIAYPKTNTLILTESAATIERLVKILKQLDQPDLAGDMVSFQLKYADATEVAQICTEILAEKATSTRSSKKSNLSISAGTSSKIIPYTRTNSLIVLADEESLERIKNLLPLLDRELSEEKSNINIYSLENADAETLAETLNQILSGIKAETTTKAAGTKNNTTPLSSTPVSITADTPTNSLIINAQYADYNVIKNIIKGLDIKRKQVYVEALILEISMDATRELGASLSGAVDLGNDSLLLGTSNLNSGSTSLSDLSSSSDSSLLSSAIDGLLLGGLFNPITVTGTDGEDFYVPAISALIDISENNDDVNILSAPRLLTSNNKEATIVVGANVPIITEILTDSSSLSQSVSVERQDVALTLRFTPQIIEDNLVKLDIFQEITGLISTSDELGPTLSKRQIQNTILAQSNHTVVLGGLIGTDSQETVSKVPILGDIPGLGWLFKHTNRTDQKTNLLIFITPSIINSQQDLVKITTKNKIAAQKFIPEDMQESFSEQISEGDKTEIKSLPSE</sequence>
<dbReference type="STRING" id="37625.SAMN05660420_02681"/>
<keyword evidence="3 10" id="KW-0813">Transport</keyword>
<dbReference type="GO" id="GO:0015628">
    <property type="term" value="P:protein secretion by the type II secretion system"/>
    <property type="evidence" value="ECO:0007669"/>
    <property type="project" value="InterPro"/>
</dbReference>
<evidence type="ECO:0000256" key="7">
    <source>
        <dbReference type="ARBA" id="ARBA00022927"/>
    </source>
</evidence>
<gene>
    <name evidence="15" type="ORF">SAMN05660420_02681</name>
</gene>
<dbReference type="Pfam" id="PF03958">
    <property type="entry name" value="Secretin_N"/>
    <property type="match status" value="3"/>
</dbReference>
<evidence type="ECO:0000256" key="3">
    <source>
        <dbReference type="ARBA" id="ARBA00022448"/>
    </source>
</evidence>
<dbReference type="Gene3D" id="3.30.1370.120">
    <property type="match status" value="3"/>
</dbReference>
<evidence type="ECO:0000259" key="14">
    <source>
        <dbReference type="Pfam" id="PF21305"/>
    </source>
</evidence>
<dbReference type="AlphaFoldDB" id="A0A1H4CR83"/>
<dbReference type="InterPro" id="IPR001775">
    <property type="entry name" value="GspD/PilQ"/>
</dbReference>
<feature type="domain" description="Type II/III secretion system secretin-like" evidence="12">
    <location>
        <begin position="464"/>
        <end position="623"/>
    </location>
</feature>